<keyword evidence="3" id="KW-0472">Membrane</keyword>
<dbReference type="EMBL" id="JARBDR010000917">
    <property type="protein sequence ID" value="KAJ8302647.1"/>
    <property type="molecule type" value="Genomic_DNA"/>
</dbReference>
<comment type="caution">
    <text evidence="5">The sequence shown here is derived from an EMBL/GenBank/DDBJ whole genome shotgun (WGS) entry which is preliminary data.</text>
</comment>
<dbReference type="InterPro" id="IPR002227">
    <property type="entry name" value="Tyrosinase_Cu-bd"/>
</dbReference>
<dbReference type="Gene3D" id="1.10.1280.10">
    <property type="entry name" value="Di-copper center containing domain from catechol oxidase"/>
    <property type="match status" value="1"/>
</dbReference>
<dbReference type="SUPFAM" id="SSF48056">
    <property type="entry name" value="Di-copper centre-containing domain"/>
    <property type="match status" value="1"/>
</dbReference>
<feature type="domain" description="Tyrosinase copper-binding" evidence="4">
    <location>
        <begin position="198"/>
        <end position="215"/>
    </location>
</feature>
<keyword evidence="3" id="KW-0812">Transmembrane</keyword>
<name>A0ABQ9EBE2_TEGGR</name>
<dbReference type="PRINTS" id="PR00092">
    <property type="entry name" value="TYROSINASE"/>
</dbReference>
<accession>A0ABQ9EBE2</accession>
<sequence>MEKITLNKLRNNYIIISSEYVIRIVDVTTHQDYVTLVRPIIPKAMNMYKSILSVQAFVWLTCVVIVYGWIEEIPIKASLDDCFNERRTFLNTSDSIKDNFHGFCIQKYRLKLVKKFWSDLNNETGHWIEELLRMSEREARQKRDARHLRIRKEIRVATDRERSDYFTCMRLLKEDTSIEPNRFDALGIIHQRMADDVHHGAAFLPWHRILLTIIENACRQKVPSAVLLYWDSRLDDQMQRPSQSVFFSRHLIGECNGKVTDGPYANWVTPSGDLVRNCALEGELFNHRDIRALKTRTRLEQISEPFSVPPYDFEIKHGEVHLFVGGTLAPVEIAAFAPEFYLHHAFVDCMWEEFRENQKENNVDPQTDYPVDYGDESHNPTSLMGFGRLRNIHGLSDMFTSRIYRCEKPVTKCSVDADCRSRFLYCNRDYLCASKTKFAYEKDMETHMEPPRMRPHQRIHRGKRQAMNNTEPLSKFDLLHKIKQNGREEAPISELNAIDQVCPSIDVGKTVQNLFDINGVADSRMWVFIPVKVIYQRNMHQKPFNSFLVRNGKVREGADIYDKKLYKTLGQSLKNVPRHNKQNCKNMDGVFTKVNVHSDGLNYIGTYRDFAVVDARQPITTSVIYMGVKSPSKRATEVLLTAYDPCGNVCQAFCRTAKGTMEKCSGSLKVTQKLLHRPNLYGEDYGKAVDMMWGIPHDGGYPRFYDRKIFIEFVCF</sequence>
<keyword evidence="2" id="KW-0186">Copper</keyword>
<dbReference type="InterPro" id="IPR050316">
    <property type="entry name" value="Tyrosinase/Hemocyanin"/>
</dbReference>
<keyword evidence="6" id="KW-1185">Reference proteome</keyword>
<evidence type="ECO:0000313" key="6">
    <source>
        <dbReference type="Proteomes" id="UP001217089"/>
    </source>
</evidence>
<dbReference type="InterPro" id="IPR008922">
    <property type="entry name" value="Di-copper_centre_dom_sf"/>
</dbReference>
<evidence type="ECO:0000313" key="5">
    <source>
        <dbReference type="EMBL" id="KAJ8302647.1"/>
    </source>
</evidence>
<evidence type="ECO:0000256" key="3">
    <source>
        <dbReference type="SAM" id="Phobius"/>
    </source>
</evidence>
<dbReference type="Pfam" id="PF00264">
    <property type="entry name" value="Tyrosinase"/>
    <property type="match status" value="1"/>
</dbReference>
<keyword evidence="3" id="KW-1133">Transmembrane helix</keyword>
<dbReference type="Proteomes" id="UP001217089">
    <property type="component" value="Unassembled WGS sequence"/>
</dbReference>
<protein>
    <recommendedName>
        <fullName evidence="4">Tyrosinase copper-binding domain-containing protein</fullName>
    </recommendedName>
</protein>
<gene>
    <name evidence="5" type="ORF">KUTeg_019043</name>
</gene>
<reference evidence="5 6" key="1">
    <citation type="submission" date="2022-12" db="EMBL/GenBank/DDBJ databases">
        <title>Chromosome-level genome of Tegillarca granosa.</title>
        <authorList>
            <person name="Kim J."/>
        </authorList>
    </citation>
    <scope>NUCLEOTIDE SEQUENCE [LARGE SCALE GENOMIC DNA]</scope>
    <source>
        <strain evidence="5">Teg-2019</strain>
        <tissue evidence="5">Adductor muscle</tissue>
    </source>
</reference>
<dbReference type="PANTHER" id="PTHR11474:SF126">
    <property type="entry name" value="TYROSINASE-LIKE PROTEIN TYR-1-RELATED"/>
    <property type="match status" value="1"/>
</dbReference>
<proteinExistence type="predicted"/>
<dbReference type="PANTHER" id="PTHR11474">
    <property type="entry name" value="TYROSINASE FAMILY MEMBER"/>
    <property type="match status" value="1"/>
</dbReference>
<evidence type="ECO:0000256" key="1">
    <source>
        <dbReference type="ARBA" id="ARBA00022723"/>
    </source>
</evidence>
<keyword evidence="1" id="KW-0479">Metal-binding</keyword>
<feature type="transmembrane region" description="Helical" evidence="3">
    <location>
        <begin position="51"/>
        <end position="70"/>
    </location>
</feature>
<evidence type="ECO:0000256" key="2">
    <source>
        <dbReference type="ARBA" id="ARBA00023008"/>
    </source>
</evidence>
<dbReference type="PROSITE" id="PS00497">
    <property type="entry name" value="TYROSINASE_1"/>
    <property type="match status" value="1"/>
</dbReference>
<evidence type="ECO:0000259" key="4">
    <source>
        <dbReference type="PROSITE" id="PS00497"/>
    </source>
</evidence>
<organism evidence="5 6">
    <name type="scientific">Tegillarca granosa</name>
    <name type="common">Malaysian cockle</name>
    <name type="synonym">Anadara granosa</name>
    <dbReference type="NCBI Taxonomy" id="220873"/>
    <lineage>
        <taxon>Eukaryota</taxon>
        <taxon>Metazoa</taxon>
        <taxon>Spiralia</taxon>
        <taxon>Lophotrochozoa</taxon>
        <taxon>Mollusca</taxon>
        <taxon>Bivalvia</taxon>
        <taxon>Autobranchia</taxon>
        <taxon>Pteriomorphia</taxon>
        <taxon>Arcoida</taxon>
        <taxon>Arcoidea</taxon>
        <taxon>Arcidae</taxon>
        <taxon>Tegillarca</taxon>
    </lineage>
</organism>